<keyword evidence="1" id="KW-0732">Signal</keyword>
<evidence type="ECO:0000259" key="2">
    <source>
        <dbReference type="Pfam" id="PF13860"/>
    </source>
</evidence>
<sequence>MVLFENELSAPFIGGFNKPNPRFLDWNEDGLIDLFLRDEDSYLQYYKNIGSASNPEFQLQTKTFQELYVGIWFSFLDFDFDGDVDLLCQTSGTYYISAYENISGEFQLRTEQLLDDVGDPVFGSQADIPTLTDIDGDNLEDLFMGNQAGKVIYYSNIGTTDGLPVFQYITNYFQHINIIWFPPGTNARHGASALEFFDINGDETKDLFWGDLFQPSLFFLENIGTPQVPEIPDSIMFTSYPEEYPIVSAGFNAPRFADIDNDGDSELFVGVQTGQYGTDNVDNFWYYKNNGNHENPNFVFETKNFIQTLDLHSNSVPTFIDIDGDSDLDLFIGNELHPPTIYGTIYFFENVGNANEPSFTLMDTSYFGGEVGMNLAPTFADIDGDGDMDYFVGDWNGKIFYFENTGNPSQPSFANSVEFLDIDLSGHSTPIFSDIDQDDDLDLFVGDKNGKIHYWENEGSATFPDFRSENENYFPEFDLGERIIPWLHDYGNDGDLDFFIGNEAGQLFILTNSSGTFELEEMTNLPYSGINIAPAVVDIDSDGKPELFIGSRTGGLQYFEMDEGLYINSPIIIPQQIVLHGNYPNPFNSSTTIKLELTKDDFVRLIIYDLKGRMVKQLIHSDIKTGEWKVTWNGTDDSGKMVSAGIYLCVLKSDTYAQTRKMVLLK</sequence>
<evidence type="ECO:0000256" key="1">
    <source>
        <dbReference type="ARBA" id="ARBA00022729"/>
    </source>
</evidence>
<dbReference type="PANTHER" id="PTHR44103:SF1">
    <property type="entry name" value="PROPROTEIN CONVERTASE P"/>
    <property type="match status" value="1"/>
</dbReference>
<organism evidence="3">
    <name type="scientific">marine metagenome</name>
    <dbReference type="NCBI Taxonomy" id="408172"/>
    <lineage>
        <taxon>unclassified sequences</taxon>
        <taxon>metagenomes</taxon>
        <taxon>ecological metagenomes</taxon>
    </lineage>
</organism>
<dbReference type="AlphaFoldDB" id="A0A381UG19"/>
<reference evidence="3" key="1">
    <citation type="submission" date="2018-05" db="EMBL/GenBank/DDBJ databases">
        <authorList>
            <person name="Lanie J.A."/>
            <person name="Ng W.-L."/>
            <person name="Kazmierczak K.M."/>
            <person name="Andrzejewski T.M."/>
            <person name="Davidsen T.M."/>
            <person name="Wayne K.J."/>
            <person name="Tettelin H."/>
            <person name="Glass J.I."/>
            <person name="Rusch D."/>
            <person name="Podicherti R."/>
            <person name="Tsui H.-C.T."/>
            <person name="Winkler M.E."/>
        </authorList>
    </citation>
    <scope>NUCLEOTIDE SEQUENCE</scope>
</reference>
<dbReference type="SUPFAM" id="SSF69318">
    <property type="entry name" value="Integrin alpha N-terminal domain"/>
    <property type="match status" value="2"/>
</dbReference>
<name>A0A381UG19_9ZZZZ</name>
<dbReference type="InterPro" id="IPR028994">
    <property type="entry name" value="Integrin_alpha_N"/>
</dbReference>
<dbReference type="Gene3D" id="2.130.10.130">
    <property type="entry name" value="Integrin alpha, N-terminal"/>
    <property type="match status" value="3"/>
</dbReference>
<dbReference type="Pfam" id="PF13860">
    <property type="entry name" value="FlgD_ig"/>
    <property type="match status" value="1"/>
</dbReference>
<dbReference type="InterPro" id="IPR013517">
    <property type="entry name" value="FG-GAP"/>
</dbReference>
<gene>
    <name evidence="3" type="ORF">METZ01_LOCUS79924</name>
</gene>
<dbReference type="InterPro" id="IPR025965">
    <property type="entry name" value="FlgD/Vpr_Ig-like"/>
</dbReference>
<dbReference type="Pfam" id="PF13517">
    <property type="entry name" value="FG-GAP_3"/>
    <property type="match status" value="3"/>
</dbReference>
<dbReference type="Gene3D" id="2.60.40.4070">
    <property type="match status" value="1"/>
</dbReference>
<dbReference type="NCBIfam" id="TIGR04183">
    <property type="entry name" value="Por_Secre_tail"/>
    <property type="match status" value="1"/>
</dbReference>
<proteinExistence type="predicted"/>
<accession>A0A381UG19</accession>
<dbReference type="PANTHER" id="PTHR44103">
    <property type="entry name" value="PROPROTEIN CONVERTASE P"/>
    <property type="match status" value="1"/>
</dbReference>
<feature type="domain" description="FlgD/Vpr Ig-like" evidence="2">
    <location>
        <begin position="592"/>
        <end position="652"/>
    </location>
</feature>
<dbReference type="EMBL" id="UINC01006362">
    <property type="protein sequence ID" value="SVA27070.1"/>
    <property type="molecule type" value="Genomic_DNA"/>
</dbReference>
<protein>
    <recommendedName>
        <fullName evidence="2">FlgD/Vpr Ig-like domain-containing protein</fullName>
    </recommendedName>
</protein>
<evidence type="ECO:0000313" key="3">
    <source>
        <dbReference type="EMBL" id="SVA27070.1"/>
    </source>
</evidence>
<dbReference type="InterPro" id="IPR026444">
    <property type="entry name" value="Secre_tail"/>
</dbReference>